<feature type="transmembrane region" description="Helical" evidence="1">
    <location>
        <begin position="235"/>
        <end position="254"/>
    </location>
</feature>
<keyword evidence="1" id="KW-1133">Transmembrane helix</keyword>
<reference evidence="3 4" key="1">
    <citation type="submission" date="2020-04" db="EMBL/GenBank/DDBJ databases">
        <title>Salinimonas sp. HHU 13199.</title>
        <authorList>
            <person name="Cui X."/>
            <person name="Zhang D."/>
        </authorList>
    </citation>
    <scope>NUCLEOTIDE SEQUENCE [LARGE SCALE GENOMIC DNA]</scope>
    <source>
        <strain evidence="3 4">HHU 13199</strain>
    </source>
</reference>
<feature type="transmembrane region" description="Helical" evidence="1">
    <location>
        <begin position="180"/>
        <end position="198"/>
    </location>
</feature>
<dbReference type="InterPro" id="IPR052529">
    <property type="entry name" value="Bact_Transport_Assoc"/>
</dbReference>
<feature type="transmembrane region" description="Helical" evidence="1">
    <location>
        <begin position="93"/>
        <end position="126"/>
    </location>
</feature>
<feature type="domain" description="DUF418" evidence="2">
    <location>
        <begin position="217"/>
        <end position="369"/>
    </location>
</feature>
<evidence type="ECO:0000313" key="3">
    <source>
        <dbReference type="EMBL" id="MBD3585475.1"/>
    </source>
</evidence>
<evidence type="ECO:0000259" key="2">
    <source>
        <dbReference type="Pfam" id="PF04235"/>
    </source>
</evidence>
<sequence length="391" mass="44159">MRIQSLDAIRGFAVLGILFMNIAHHMNILTGYVPFDNALVSDSIISLVQLIFADGKFRTLFCILFGAGMAILYENGQRQSVRVKTFLQTRLNWLFVFGLAHAVFIFGGDILMLYAISGIMFINYLHLDNESLFKKSRFLIILGALLMVIVNLLTLLFGNTEPITRGSQEYTDMLSIWQDGYLIQVAVQSGIALGMLLLSFLNTLWLVLGLMGLGAWLYRTRFFSTGFGKSTQQKLLAGAIITTLVCIALRFSLPGVDEEISSALFGLCAIFISPLYADFLIKHANNDSRLFRALCYCGQVALSLYLIQSISMALLFRLLLPAVWPDFELYITRIDLMAFALLFTIFQIYLARAIVKNFSHGPFEFVWRKRYRQGYIQKVSENAHCESETAK</sequence>
<dbReference type="PANTHER" id="PTHR30590">
    <property type="entry name" value="INNER MEMBRANE PROTEIN"/>
    <property type="match status" value="1"/>
</dbReference>
<evidence type="ECO:0000256" key="1">
    <source>
        <dbReference type="SAM" id="Phobius"/>
    </source>
</evidence>
<dbReference type="InterPro" id="IPR007349">
    <property type="entry name" value="DUF418"/>
</dbReference>
<feature type="transmembrane region" description="Helical" evidence="1">
    <location>
        <begin position="204"/>
        <end position="223"/>
    </location>
</feature>
<evidence type="ECO:0000313" key="4">
    <source>
        <dbReference type="Proteomes" id="UP000624419"/>
    </source>
</evidence>
<feature type="transmembrane region" description="Helical" evidence="1">
    <location>
        <begin position="12"/>
        <end position="35"/>
    </location>
</feature>
<accession>A0ABR8LGU5</accession>
<feature type="transmembrane region" description="Helical" evidence="1">
    <location>
        <begin position="55"/>
        <end position="73"/>
    </location>
</feature>
<dbReference type="PANTHER" id="PTHR30590:SF2">
    <property type="entry name" value="INNER MEMBRANE PROTEIN"/>
    <property type="match status" value="1"/>
</dbReference>
<feature type="transmembrane region" description="Helical" evidence="1">
    <location>
        <begin position="138"/>
        <end position="159"/>
    </location>
</feature>
<gene>
    <name evidence="3" type="ORF">HHX48_07005</name>
</gene>
<feature type="transmembrane region" description="Helical" evidence="1">
    <location>
        <begin position="260"/>
        <end position="281"/>
    </location>
</feature>
<keyword evidence="1" id="KW-0812">Transmembrane</keyword>
<proteinExistence type="predicted"/>
<dbReference type="Pfam" id="PF04235">
    <property type="entry name" value="DUF418"/>
    <property type="match status" value="1"/>
</dbReference>
<protein>
    <submittedName>
        <fullName evidence="3">DUF418 domain-containing protein</fullName>
    </submittedName>
</protein>
<feature type="transmembrane region" description="Helical" evidence="1">
    <location>
        <begin position="336"/>
        <end position="355"/>
    </location>
</feature>
<feature type="transmembrane region" description="Helical" evidence="1">
    <location>
        <begin position="293"/>
        <end position="316"/>
    </location>
</feature>
<name>A0ABR8LGU5_9ALTE</name>
<dbReference type="EMBL" id="JABBXD010000002">
    <property type="protein sequence ID" value="MBD3585475.1"/>
    <property type="molecule type" value="Genomic_DNA"/>
</dbReference>
<keyword evidence="1" id="KW-0472">Membrane</keyword>
<keyword evidence="4" id="KW-1185">Reference proteome</keyword>
<organism evidence="3 4">
    <name type="scientific">Salinimonas profundi</name>
    <dbReference type="NCBI Taxonomy" id="2729140"/>
    <lineage>
        <taxon>Bacteria</taxon>
        <taxon>Pseudomonadati</taxon>
        <taxon>Pseudomonadota</taxon>
        <taxon>Gammaproteobacteria</taxon>
        <taxon>Alteromonadales</taxon>
        <taxon>Alteromonadaceae</taxon>
        <taxon>Alteromonas/Salinimonas group</taxon>
        <taxon>Salinimonas</taxon>
    </lineage>
</organism>
<dbReference type="RefSeq" id="WP_191023536.1">
    <property type="nucleotide sequence ID" value="NZ_JABBXD010000002.1"/>
</dbReference>
<dbReference type="Proteomes" id="UP000624419">
    <property type="component" value="Unassembled WGS sequence"/>
</dbReference>
<comment type="caution">
    <text evidence="3">The sequence shown here is derived from an EMBL/GenBank/DDBJ whole genome shotgun (WGS) entry which is preliminary data.</text>
</comment>